<dbReference type="Pfam" id="PF13343">
    <property type="entry name" value="SBP_bac_6"/>
    <property type="match status" value="1"/>
</dbReference>
<dbReference type="Proteomes" id="UP001527099">
    <property type="component" value="Unassembled WGS sequence"/>
</dbReference>
<name>A0ABT4GMU4_9BACL</name>
<dbReference type="EMBL" id="JAMDMX010000149">
    <property type="protein sequence ID" value="MCY9697546.1"/>
    <property type="molecule type" value="Genomic_DNA"/>
</dbReference>
<dbReference type="Gene3D" id="3.40.190.10">
    <property type="entry name" value="Periplasmic binding protein-like II"/>
    <property type="match status" value="2"/>
</dbReference>
<proteinExistence type="predicted"/>
<feature type="signal peptide" evidence="2">
    <location>
        <begin position="1"/>
        <end position="20"/>
    </location>
</feature>
<dbReference type="PANTHER" id="PTHR30006">
    <property type="entry name" value="THIAMINE-BINDING PERIPLASMIC PROTEIN-RELATED"/>
    <property type="match status" value="1"/>
</dbReference>
<accession>A0ABT4GMU4</accession>
<feature type="chain" id="PRO_5047294569" evidence="2">
    <location>
        <begin position="21"/>
        <end position="370"/>
    </location>
</feature>
<protein>
    <submittedName>
        <fullName evidence="3">Extracellular solute-binding protein</fullName>
    </submittedName>
</protein>
<organism evidence="3 4">
    <name type="scientific">Paenibacillus alginolyticus</name>
    <dbReference type="NCBI Taxonomy" id="59839"/>
    <lineage>
        <taxon>Bacteria</taxon>
        <taxon>Bacillati</taxon>
        <taxon>Bacillota</taxon>
        <taxon>Bacilli</taxon>
        <taxon>Bacillales</taxon>
        <taxon>Paenibacillaceae</taxon>
        <taxon>Paenibacillus</taxon>
    </lineage>
</organism>
<sequence>MMKKMVSVSLISIMCLAVTACGGGNTNGNTAGTTAPTSTPAASAPASKEPVKNEKLIVYTNANSDGRGDWLVQKAKDAGFEIEIVGAGGANLTNRLIAEKNNPVADVIYGLNNMLYENLKKEKVLAKYAPAWAGEIEAGLNDTEGYYHGLVKQAILIGYNPKSYTADTAPKDWSDVYSNPQFKGKYETPTQLDQITPQLIVASILTKYKDDKGQYGISKQGWDEIKKLYDNGVPAVKGEDFYQNMVNGKSPIGAVVSGTLQAKEKQYGVKAGIVSPSSGVPMIVEQAAIANGTKKMETAKRFIDWIGSADVQGQFAAQFNAMPANTKAVAKANKDVQALYASIKPIAFDWVFVAGNLGKWVEKIQLEIMK</sequence>
<comment type="caution">
    <text evidence="3">The sequence shown here is derived from an EMBL/GenBank/DDBJ whole genome shotgun (WGS) entry which is preliminary data.</text>
</comment>
<evidence type="ECO:0000256" key="1">
    <source>
        <dbReference type="ARBA" id="ARBA00022729"/>
    </source>
</evidence>
<dbReference type="RefSeq" id="WP_268618224.1">
    <property type="nucleotide sequence ID" value="NZ_JAMDMX010000149.1"/>
</dbReference>
<dbReference type="CDD" id="cd13551">
    <property type="entry name" value="PBP2_Fbp_like_5"/>
    <property type="match status" value="1"/>
</dbReference>
<dbReference type="PROSITE" id="PS51257">
    <property type="entry name" value="PROKAR_LIPOPROTEIN"/>
    <property type="match status" value="1"/>
</dbReference>
<evidence type="ECO:0000256" key="2">
    <source>
        <dbReference type="SAM" id="SignalP"/>
    </source>
</evidence>
<keyword evidence="4" id="KW-1185">Reference proteome</keyword>
<reference evidence="3 4" key="1">
    <citation type="submission" date="2022-05" db="EMBL/GenBank/DDBJ databases">
        <title>Genome Sequencing of Bee-Associated Microbes.</title>
        <authorList>
            <person name="Dunlap C."/>
        </authorList>
    </citation>
    <scope>NUCLEOTIDE SEQUENCE [LARGE SCALE GENOMIC DNA]</scope>
    <source>
        <strain evidence="3 4">NRRL B-14421</strain>
    </source>
</reference>
<dbReference type="PANTHER" id="PTHR30006:SF2">
    <property type="entry name" value="ABC TRANSPORTER SUBSTRATE-BINDING PROTEIN"/>
    <property type="match status" value="1"/>
</dbReference>
<evidence type="ECO:0000313" key="4">
    <source>
        <dbReference type="Proteomes" id="UP001527099"/>
    </source>
</evidence>
<evidence type="ECO:0000313" key="3">
    <source>
        <dbReference type="EMBL" id="MCY9697546.1"/>
    </source>
</evidence>
<keyword evidence="1 2" id="KW-0732">Signal</keyword>
<gene>
    <name evidence="3" type="ORF">M5X19_32525</name>
</gene>
<dbReference type="SUPFAM" id="SSF53850">
    <property type="entry name" value="Periplasmic binding protein-like II"/>
    <property type="match status" value="1"/>
</dbReference>